<evidence type="ECO:0000259" key="1">
    <source>
        <dbReference type="Pfam" id="PF05239"/>
    </source>
</evidence>
<feature type="domain" description="PRC-barrel" evidence="1">
    <location>
        <begin position="6"/>
        <end position="80"/>
    </location>
</feature>
<dbReference type="Proteomes" id="UP000009296">
    <property type="component" value="Chromosome"/>
</dbReference>
<dbReference type="InterPro" id="IPR027275">
    <property type="entry name" value="PRC-brl_dom"/>
</dbReference>
<dbReference type="EMBL" id="CP002792">
    <property type="protein sequence ID" value="AEH06129.1"/>
    <property type="molecule type" value="Genomic_DNA"/>
</dbReference>
<dbReference type="InterPro" id="IPR011033">
    <property type="entry name" value="PRC_barrel-like_sf"/>
</dbReference>
<gene>
    <name evidence="2" type="ordered locus">Metok_0133</name>
</gene>
<evidence type="ECO:0000313" key="2">
    <source>
        <dbReference type="EMBL" id="AEH06129.1"/>
    </source>
</evidence>
<name>F8AN03_METOI</name>
<reference evidence="2" key="1">
    <citation type="submission" date="2011-05" db="EMBL/GenBank/DDBJ databases">
        <title>Complete sequence of chromosome of Methanothermococcus okinawensis IH1.</title>
        <authorList>
            <consortium name="US DOE Joint Genome Institute"/>
            <person name="Lucas S."/>
            <person name="Han J."/>
            <person name="Lapidus A."/>
            <person name="Cheng J.-F."/>
            <person name="Goodwin L."/>
            <person name="Pitluck S."/>
            <person name="Peters L."/>
            <person name="Mikhailova N."/>
            <person name="Held B."/>
            <person name="Han C."/>
            <person name="Tapia R."/>
            <person name="Land M."/>
            <person name="Hauser L."/>
            <person name="Kyrpides N."/>
            <person name="Ivanova N."/>
            <person name="Pagani I."/>
            <person name="Sieprawska-Lupa M."/>
            <person name="Takai K."/>
            <person name="Miyazaki J."/>
            <person name="Whitman W."/>
            <person name="Woyke T."/>
        </authorList>
    </citation>
    <scope>NUCLEOTIDE SEQUENCE [LARGE SCALE GENOMIC DNA]</scope>
    <source>
        <strain evidence="2">IH1</strain>
    </source>
</reference>
<dbReference type="eggNOG" id="arCOG02155">
    <property type="taxonomic scope" value="Archaea"/>
</dbReference>
<organism evidence="2 3">
    <name type="scientific">Methanothermococcus okinawensis (strain DSM 14208 / JCM 11175 / IH1)</name>
    <dbReference type="NCBI Taxonomy" id="647113"/>
    <lineage>
        <taxon>Archaea</taxon>
        <taxon>Methanobacteriati</taxon>
        <taxon>Methanobacteriota</taxon>
        <taxon>Methanomada group</taxon>
        <taxon>Methanococci</taxon>
        <taxon>Methanococcales</taxon>
        <taxon>Methanococcaceae</taxon>
        <taxon>Methanothermococcus</taxon>
    </lineage>
</organism>
<proteinExistence type="predicted"/>
<dbReference type="PANTHER" id="PTHR38137">
    <property type="entry name" value="PRC-BARREL DOMAIN PROTEIN"/>
    <property type="match status" value="1"/>
</dbReference>
<dbReference type="AlphaFoldDB" id="F8AN03"/>
<dbReference type="GeneID" id="10772249"/>
<accession>F8AN03</accession>
<dbReference type="OrthoDB" id="85079at2157"/>
<dbReference type="Pfam" id="PF05239">
    <property type="entry name" value="PRC"/>
    <property type="match status" value="1"/>
</dbReference>
<dbReference type="HOGENOM" id="CLU_174517_0_0_2"/>
<keyword evidence="3" id="KW-1185">Reference proteome</keyword>
<sequence>MNKTKIPFRTLVGKSIVGNMGSIIGTVTDVVMDENTGKIISLDVEPSEQSPIPPSDDCYRLIPYKIVLAIRDVVVIDESKINKVRIISKRPNAE</sequence>
<dbReference type="RefSeq" id="WP_013866315.1">
    <property type="nucleotide sequence ID" value="NC_015636.1"/>
</dbReference>
<dbReference type="Gene3D" id="2.30.30.240">
    <property type="entry name" value="PRC-barrel domain"/>
    <property type="match status" value="1"/>
</dbReference>
<protein>
    <submittedName>
        <fullName evidence="2">PRC-barrel domain protein</fullName>
    </submittedName>
</protein>
<evidence type="ECO:0000313" key="3">
    <source>
        <dbReference type="Proteomes" id="UP000009296"/>
    </source>
</evidence>
<dbReference type="STRING" id="647113.Metok_0133"/>
<dbReference type="SUPFAM" id="SSF50346">
    <property type="entry name" value="PRC-barrel domain"/>
    <property type="match status" value="1"/>
</dbReference>
<dbReference type="KEGG" id="mok:Metok_0133"/>
<dbReference type="PANTHER" id="PTHR38137:SF2">
    <property type="entry name" value="PRC-BARREL DOMAIN-CONTAINING PROTEIN"/>
    <property type="match status" value="1"/>
</dbReference>